<comment type="similarity">
    <text evidence="1">Belongs to the DprA/Smf family.</text>
</comment>
<evidence type="ECO:0000313" key="3">
    <source>
        <dbReference type="EMBL" id="MBM6618458.1"/>
    </source>
</evidence>
<dbReference type="InterPro" id="IPR057666">
    <property type="entry name" value="DrpA_SLOG"/>
</dbReference>
<dbReference type="Pfam" id="PF02481">
    <property type="entry name" value="DNA_processg_A"/>
    <property type="match status" value="1"/>
</dbReference>
<accession>A0ABS2DJ14</accession>
<feature type="domain" description="Smf/DprA SLOG" evidence="2">
    <location>
        <begin position="80"/>
        <end position="289"/>
    </location>
</feature>
<dbReference type="Proteomes" id="UP001518925">
    <property type="component" value="Unassembled WGS sequence"/>
</dbReference>
<evidence type="ECO:0000259" key="2">
    <source>
        <dbReference type="Pfam" id="PF02481"/>
    </source>
</evidence>
<name>A0ABS2DJ14_9BACI</name>
<evidence type="ECO:0000313" key="4">
    <source>
        <dbReference type="Proteomes" id="UP001518925"/>
    </source>
</evidence>
<dbReference type="PANTHER" id="PTHR43022">
    <property type="entry name" value="PROTEIN SMF"/>
    <property type="match status" value="1"/>
</dbReference>
<dbReference type="RefSeq" id="WP_204203806.1">
    <property type="nucleotide sequence ID" value="NZ_JAFELM010000031.1"/>
</dbReference>
<organism evidence="3 4">
    <name type="scientific">Bacillus suaedaesalsae</name>
    <dbReference type="NCBI Taxonomy" id="2810349"/>
    <lineage>
        <taxon>Bacteria</taxon>
        <taxon>Bacillati</taxon>
        <taxon>Bacillota</taxon>
        <taxon>Bacilli</taxon>
        <taxon>Bacillales</taxon>
        <taxon>Bacillaceae</taxon>
        <taxon>Bacillus</taxon>
    </lineage>
</organism>
<reference evidence="3 4" key="1">
    <citation type="submission" date="2021-02" db="EMBL/GenBank/DDBJ databases">
        <title>Bacillus sp. RD4P76, an endophyte from a halophyte.</title>
        <authorList>
            <person name="Sun J.-Q."/>
        </authorList>
    </citation>
    <scope>NUCLEOTIDE SEQUENCE [LARGE SCALE GENOMIC DNA]</scope>
    <source>
        <strain evidence="3 4">RD4P76</strain>
    </source>
</reference>
<keyword evidence="4" id="KW-1185">Reference proteome</keyword>
<sequence length="294" mass="33267">MNQIKQRLLHLHRSEQASWTTILRILKFDPTLNSLYQLTPMELHEKIKLPFEKVKKLYNDLQSITIASMLEQYKSQNIQCISIFDDLYPSLLKQISNPPWVLYAKGNIELLGHSRMVAVVGTRYPTYYGRTITNSLVQSLISYDFVTISGLAKGIDALVHHYTLQHSGKTIAILGSGFQHIYPKENQSLASIVMNDGLMLSEYPPNREPRKWQFPERNRIISGLSLGTVVVEAKEKSGSLITADLALEQNREVFAVPGPINSECSRGTNLLIQQGAKLVLNPEDIVTEFQMKIV</sequence>
<dbReference type="Gene3D" id="3.40.50.450">
    <property type="match status" value="1"/>
</dbReference>
<dbReference type="InterPro" id="IPR003488">
    <property type="entry name" value="DprA"/>
</dbReference>
<gene>
    <name evidence="3" type="primary">dprA</name>
    <name evidence="3" type="ORF">JR050_12385</name>
</gene>
<proteinExistence type="inferred from homology"/>
<protein>
    <submittedName>
        <fullName evidence="3">DNA-processing protein DprA</fullName>
    </submittedName>
</protein>
<comment type="caution">
    <text evidence="3">The sequence shown here is derived from an EMBL/GenBank/DDBJ whole genome shotgun (WGS) entry which is preliminary data.</text>
</comment>
<dbReference type="SUPFAM" id="SSF102405">
    <property type="entry name" value="MCP/YpsA-like"/>
    <property type="match status" value="1"/>
</dbReference>
<dbReference type="NCBIfam" id="TIGR00732">
    <property type="entry name" value="dprA"/>
    <property type="match status" value="1"/>
</dbReference>
<dbReference type="PANTHER" id="PTHR43022:SF1">
    <property type="entry name" value="PROTEIN SMF"/>
    <property type="match status" value="1"/>
</dbReference>
<evidence type="ECO:0000256" key="1">
    <source>
        <dbReference type="ARBA" id="ARBA00006525"/>
    </source>
</evidence>
<dbReference type="EMBL" id="JAFELM010000031">
    <property type="protein sequence ID" value="MBM6618458.1"/>
    <property type="molecule type" value="Genomic_DNA"/>
</dbReference>